<name>A0A8J2LR46_9HEXA</name>
<keyword evidence="1" id="KW-1133">Transmembrane helix</keyword>
<sequence>MISFNALLIFLIVLHCSSLGLNSEEADEPSTDLSSTNAPLCRLVRNMKRSLHDEFKSRFKEELVCDIDASSNCTSVTCSSPSNETVSAGLLLDICSVSPSVTFWVDTSNRSNESSKWSHSFYVQNETQKMEIHPIVGVHGHSLGKSYLTVNLNLDHSHTRAKNSSPYNYLLFNATIEVSTAKHMKPITEAIVNSTRFPLAGICAGAPAEPQMLEEKQPLELRRSFMRAEELSSEDVHISSKRTSTSSLIGQKCDQKQIFQCGVGATCVMTAQGGICECLKDYILAQNRSCIPHREIPPTPNPTVQPLPSSASNSTYSSALGAILSILTLLAIAAAVFFGTKYRFFSRIRSHLPLTVPVWPFRRDTTVDDQVNMVDPFSQEEDDPPLL</sequence>
<keyword evidence="1" id="KW-0812">Transmembrane</keyword>
<feature type="chain" id="PRO_5035278086" description="EGF-like domain-containing protein" evidence="2">
    <location>
        <begin position="19"/>
        <end position="387"/>
    </location>
</feature>
<feature type="transmembrane region" description="Helical" evidence="1">
    <location>
        <begin position="316"/>
        <end position="339"/>
    </location>
</feature>
<evidence type="ECO:0000256" key="1">
    <source>
        <dbReference type="SAM" id="Phobius"/>
    </source>
</evidence>
<keyword evidence="2" id="KW-0732">Signal</keyword>
<evidence type="ECO:0008006" key="5">
    <source>
        <dbReference type="Google" id="ProtNLM"/>
    </source>
</evidence>
<dbReference type="Proteomes" id="UP000708208">
    <property type="component" value="Unassembled WGS sequence"/>
</dbReference>
<evidence type="ECO:0000256" key="2">
    <source>
        <dbReference type="SAM" id="SignalP"/>
    </source>
</evidence>
<keyword evidence="4" id="KW-1185">Reference proteome</keyword>
<gene>
    <name evidence="3" type="ORF">AFUS01_LOCUS46569</name>
</gene>
<comment type="caution">
    <text evidence="3">The sequence shown here is derived from an EMBL/GenBank/DDBJ whole genome shotgun (WGS) entry which is preliminary data.</text>
</comment>
<dbReference type="AlphaFoldDB" id="A0A8J2LR46"/>
<proteinExistence type="predicted"/>
<protein>
    <recommendedName>
        <fullName evidence="5">EGF-like domain-containing protein</fullName>
    </recommendedName>
</protein>
<evidence type="ECO:0000313" key="4">
    <source>
        <dbReference type="Proteomes" id="UP000708208"/>
    </source>
</evidence>
<reference evidence="3" key="1">
    <citation type="submission" date="2021-06" db="EMBL/GenBank/DDBJ databases">
        <authorList>
            <person name="Hodson N. C."/>
            <person name="Mongue J. A."/>
            <person name="Jaron S. K."/>
        </authorList>
    </citation>
    <scope>NUCLEOTIDE SEQUENCE</scope>
</reference>
<keyword evidence="1" id="KW-0472">Membrane</keyword>
<evidence type="ECO:0000313" key="3">
    <source>
        <dbReference type="EMBL" id="CAG7837454.1"/>
    </source>
</evidence>
<accession>A0A8J2LR46</accession>
<dbReference type="EMBL" id="CAJVCH010571416">
    <property type="protein sequence ID" value="CAG7837454.1"/>
    <property type="molecule type" value="Genomic_DNA"/>
</dbReference>
<feature type="signal peptide" evidence="2">
    <location>
        <begin position="1"/>
        <end position="18"/>
    </location>
</feature>
<organism evidence="3 4">
    <name type="scientific">Allacma fusca</name>
    <dbReference type="NCBI Taxonomy" id="39272"/>
    <lineage>
        <taxon>Eukaryota</taxon>
        <taxon>Metazoa</taxon>
        <taxon>Ecdysozoa</taxon>
        <taxon>Arthropoda</taxon>
        <taxon>Hexapoda</taxon>
        <taxon>Collembola</taxon>
        <taxon>Symphypleona</taxon>
        <taxon>Sminthuridae</taxon>
        <taxon>Allacma</taxon>
    </lineage>
</organism>